<dbReference type="AlphaFoldDB" id="A0A8S4DY32"/>
<comment type="caution">
    <text evidence="1">The sequence shown here is derived from an EMBL/GenBank/DDBJ whole genome shotgun (WGS) entry which is preliminary data.</text>
</comment>
<sequence>MFVCVCVLQACDSDGGGGTLRRMCVWAQEPLHRLTWLANIAHTAHHKKVAPSDGGGGTLRRMCVWAQEPLHRLTWLTNIAHTAHHKKGGIECKDSFVHWKETRAPVVGT</sequence>
<proteinExistence type="predicted"/>
<name>A0A8S4DY32_PLUXY</name>
<keyword evidence="2" id="KW-1185">Reference proteome</keyword>
<dbReference type="Proteomes" id="UP000653454">
    <property type="component" value="Unassembled WGS sequence"/>
</dbReference>
<reference evidence="1" key="1">
    <citation type="submission" date="2020-11" db="EMBL/GenBank/DDBJ databases">
        <authorList>
            <person name="Whiteford S."/>
        </authorList>
    </citation>
    <scope>NUCLEOTIDE SEQUENCE</scope>
</reference>
<evidence type="ECO:0000313" key="1">
    <source>
        <dbReference type="EMBL" id="CAG9108128.1"/>
    </source>
</evidence>
<protein>
    <submittedName>
        <fullName evidence="1">(diamondback moth) hypothetical protein</fullName>
    </submittedName>
</protein>
<evidence type="ECO:0000313" key="2">
    <source>
        <dbReference type="Proteomes" id="UP000653454"/>
    </source>
</evidence>
<dbReference type="EMBL" id="CAJHNJ030000010">
    <property type="protein sequence ID" value="CAG9108128.1"/>
    <property type="molecule type" value="Genomic_DNA"/>
</dbReference>
<organism evidence="1 2">
    <name type="scientific">Plutella xylostella</name>
    <name type="common">Diamondback moth</name>
    <name type="synonym">Plutella maculipennis</name>
    <dbReference type="NCBI Taxonomy" id="51655"/>
    <lineage>
        <taxon>Eukaryota</taxon>
        <taxon>Metazoa</taxon>
        <taxon>Ecdysozoa</taxon>
        <taxon>Arthropoda</taxon>
        <taxon>Hexapoda</taxon>
        <taxon>Insecta</taxon>
        <taxon>Pterygota</taxon>
        <taxon>Neoptera</taxon>
        <taxon>Endopterygota</taxon>
        <taxon>Lepidoptera</taxon>
        <taxon>Glossata</taxon>
        <taxon>Ditrysia</taxon>
        <taxon>Yponomeutoidea</taxon>
        <taxon>Plutellidae</taxon>
        <taxon>Plutella</taxon>
    </lineage>
</organism>
<accession>A0A8S4DY32</accession>
<gene>
    <name evidence="1" type="ORF">PLXY2_LOCUS3834</name>
</gene>